<dbReference type="Proteomes" id="UP001165586">
    <property type="component" value="Unassembled WGS sequence"/>
</dbReference>
<keyword evidence="7" id="KW-1185">Reference proteome</keyword>
<keyword evidence="2" id="KW-0521">NADP</keyword>
<dbReference type="GO" id="GO:0008677">
    <property type="term" value="F:2-dehydropantoate 2-reductase activity"/>
    <property type="evidence" value="ECO:0007669"/>
    <property type="project" value="UniProtKB-EC"/>
</dbReference>
<evidence type="ECO:0000256" key="2">
    <source>
        <dbReference type="ARBA" id="ARBA00022857"/>
    </source>
</evidence>
<organism evidence="6 7">
    <name type="scientific">Herbiconiux daphne</name>
    <dbReference type="NCBI Taxonomy" id="2970914"/>
    <lineage>
        <taxon>Bacteria</taxon>
        <taxon>Bacillati</taxon>
        <taxon>Actinomycetota</taxon>
        <taxon>Actinomycetes</taxon>
        <taxon>Micrococcales</taxon>
        <taxon>Microbacteriaceae</taxon>
        <taxon>Herbiconiux</taxon>
    </lineage>
</organism>
<comment type="caution">
    <text evidence="6">The sequence shown here is derived from an EMBL/GenBank/DDBJ whole genome shotgun (WGS) entry which is preliminary data.</text>
</comment>
<dbReference type="InterPro" id="IPR008927">
    <property type="entry name" value="6-PGluconate_DH-like_C_sf"/>
</dbReference>
<dbReference type="Pfam" id="PF08546">
    <property type="entry name" value="ApbA_C"/>
    <property type="match status" value="1"/>
</dbReference>
<dbReference type="RefSeq" id="WP_259540058.1">
    <property type="nucleotide sequence ID" value="NZ_JANLCJ010000005.1"/>
</dbReference>
<feature type="domain" description="Ketopantoate reductase C-terminal" evidence="5">
    <location>
        <begin position="206"/>
        <end position="345"/>
    </location>
</feature>
<comment type="similarity">
    <text evidence="1">Belongs to the ketopantoate reductase family.</text>
</comment>
<dbReference type="PANTHER" id="PTHR21708">
    <property type="entry name" value="PROBABLE 2-DEHYDROPANTOATE 2-REDUCTASE"/>
    <property type="match status" value="1"/>
</dbReference>
<evidence type="ECO:0000259" key="5">
    <source>
        <dbReference type="Pfam" id="PF08546"/>
    </source>
</evidence>
<dbReference type="PANTHER" id="PTHR21708:SF26">
    <property type="entry name" value="2-DEHYDROPANTOATE 2-REDUCTASE"/>
    <property type="match status" value="1"/>
</dbReference>
<dbReference type="Gene3D" id="1.10.1040.10">
    <property type="entry name" value="N-(1-d-carboxylethyl)-l-norvaline Dehydrogenase, domain 2"/>
    <property type="match status" value="1"/>
</dbReference>
<accession>A0ABT2H5E6</accession>
<dbReference type="Pfam" id="PF02558">
    <property type="entry name" value="ApbA"/>
    <property type="match status" value="1"/>
</dbReference>
<dbReference type="InterPro" id="IPR013332">
    <property type="entry name" value="KPR_N"/>
</dbReference>
<proteinExistence type="inferred from homology"/>
<dbReference type="InterPro" id="IPR013752">
    <property type="entry name" value="KPA_reductase"/>
</dbReference>
<evidence type="ECO:0000313" key="6">
    <source>
        <dbReference type="EMBL" id="MCS5735151.1"/>
    </source>
</evidence>
<name>A0ABT2H5E6_9MICO</name>
<dbReference type="EC" id="1.1.1.169" evidence="6"/>
<dbReference type="Gene3D" id="3.40.50.720">
    <property type="entry name" value="NAD(P)-binding Rossmann-like Domain"/>
    <property type="match status" value="1"/>
</dbReference>
<dbReference type="InterPro" id="IPR013328">
    <property type="entry name" value="6PGD_dom2"/>
</dbReference>
<evidence type="ECO:0000259" key="4">
    <source>
        <dbReference type="Pfam" id="PF02558"/>
    </source>
</evidence>
<dbReference type="NCBIfam" id="TIGR00745">
    <property type="entry name" value="apbA_panE"/>
    <property type="match status" value="1"/>
</dbReference>
<dbReference type="InterPro" id="IPR003710">
    <property type="entry name" value="ApbA"/>
</dbReference>
<gene>
    <name evidence="6" type="ORF">N1032_15500</name>
</gene>
<dbReference type="InterPro" id="IPR051402">
    <property type="entry name" value="KPR-Related"/>
</dbReference>
<evidence type="ECO:0000313" key="7">
    <source>
        <dbReference type="Proteomes" id="UP001165586"/>
    </source>
</evidence>
<dbReference type="SUPFAM" id="SSF48179">
    <property type="entry name" value="6-phosphogluconate dehydrogenase C-terminal domain-like"/>
    <property type="match status" value="1"/>
</dbReference>
<evidence type="ECO:0000256" key="1">
    <source>
        <dbReference type="ARBA" id="ARBA00007870"/>
    </source>
</evidence>
<evidence type="ECO:0000256" key="3">
    <source>
        <dbReference type="ARBA" id="ARBA00023002"/>
    </source>
</evidence>
<dbReference type="SUPFAM" id="SSF51735">
    <property type="entry name" value="NAD(P)-binding Rossmann-fold domains"/>
    <property type="match status" value="1"/>
</dbReference>
<feature type="domain" description="Ketopantoate reductase N-terminal" evidence="4">
    <location>
        <begin position="31"/>
        <end position="180"/>
    </location>
</feature>
<reference evidence="6" key="1">
    <citation type="submission" date="2022-08" db="EMBL/GenBank/DDBJ databases">
        <authorList>
            <person name="Deng Y."/>
            <person name="Han X.-F."/>
            <person name="Zhang Y.-Q."/>
        </authorList>
    </citation>
    <scope>NUCLEOTIDE SEQUENCE</scope>
    <source>
        <strain evidence="6">CPCC 203386</strain>
    </source>
</reference>
<dbReference type="InterPro" id="IPR036291">
    <property type="entry name" value="NAD(P)-bd_dom_sf"/>
</dbReference>
<keyword evidence="3 6" id="KW-0560">Oxidoreductase</keyword>
<dbReference type="EMBL" id="JANLCJ010000005">
    <property type="protein sequence ID" value="MCS5735151.1"/>
    <property type="molecule type" value="Genomic_DNA"/>
</dbReference>
<sequence length="371" mass="39077">MGAAGCRLAAAGVPADADPGGRLVSAATPRIAVLGTGANGAAIGADLTRAGLDVTFIEQWPAHVEAMRRNGVTVHTPSGTTVTPVTVIHLCEVAELREPFDIVFVVVKAYDTRWACELIKPLVKPDGLVVGLQNGMTLDDMADVMGAERTLAAVIEVAANMFEPGVVNQQAAAWFALGSFHPSTAGREREVADVLGHAGVVEISADIRSSKWMKLVVNAAELVPSAILDLPLADAERVPGMREFMVETGKEAVRTAVALGNRTIPIFGMEATADVSPDRFAEDLLEIVLDRYTLPDTMTTVLQDWRKGRRSEVDELNGLVARAQAGLGGRAPFNELVTGLAHRIERGELDAGPANIDLLVPAAAPDASTVG</sequence>
<protein>
    <submittedName>
        <fullName evidence="6">2-dehydropantoate 2-reductase</fullName>
        <ecNumber evidence="6">1.1.1.169</ecNumber>
    </submittedName>
</protein>